<dbReference type="Pfam" id="PF18603">
    <property type="entry name" value="LAL_C2"/>
    <property type="match status" value="1"/>
</dbReference>
<dbReference type="GO" id="GO:0005524">
    <property type="term" value="F:ATP binding"/>
    <property type="evidence" value="ECO:0007669"/>
    <property type="project" value="UniProtKB-UniRule"/>
</dbReference>
<dbReference type="GO" id="GO:0016874">
    <property type="term" value="F:ligase activity"/>
    <property type="evidence" value="ECO:0007669"/>
    <property type="project" value="UniProtKB-KW"/>
</dbReference>
<dbReference type="AlphaFoldDB" id="A0A117Q474"/>
<evidence type="ECO:0000256" key="3">
    <source>
        <dbReference type="ARBA" id="ARBA00022840"/>
    </source>
</evidence>
<name>A0A117Q474_9ACTN</name>
<sequence>MTTTLIIGGAAGAATGYVHDICARALAQLRARGSRIVLTDVAENLAAAPELTERADDVAELDFTDPEACVAWATAYAERHRIDAVMAFREYAVVAAAEVAAALGLPGNPPEAVRTVRLKDVCRERLRDLGFCQPELRLCRSAQDAADFHREVGGTVIVKPRSGSSSEGVQQVEEPRQMTAAFAASCDAAGVALVETFVGGPEFSVEGLIAGGRPRVLAVTAKQVLPVSFVECGHTMPAPIGPEATEAITAEVVGALAALGLRHGPFHVECWLTGEGVVLGELHVRQGGDWIHAMTEWVNPGLELYGSWYDDLLGRPVLLPEAPSRGAAARFVTLPSGTVSAVTGWSDIASHPDIHTADLAATPGTTLHPTTSNLERHGVFVIGTPTPSDAGPLADKLLAGLEVRVVPTEE</sequence>
<evidence type="ECO:0000256" key="2">
    <source>
        <dbReference type="ARBA" id="ARBA00022741"/>
    </source>
</evidence>
<dbReference type="InterPro" id="IPR040570">
    <property type="entry name" value="LAL_C2"/>
</dbReference>
<accession>A0A117Q474</accession>
<evidence type="ECO:0000313" key="6">
    <source>
        <dbReference type="EMBL" id="KUN07194.1"/>
    </source>
</evidence>
<keyword evidence="3 4" id="KW-0067">ATP-binding</keyword>
<dbReference type="STRING" id="67386.AQI95_11665"/>
<dbReference type="RefSeq" id="WP_067121113.1">
    <property type="nucleotide sequence ID" value="NZ_KQ948209.1"/>
</dbReference>
<dbReference type="SUPFAM" id="SSF56059">
    <property type="entry name" value="Glutathione synthetase ATP-binding domain-like"/>
    <property type="match status" value="1"/>
</dbReference>
<dbReference type="InterPro" id="IPR052032">
    <property type="entry name" value="ATP-dep_AA_Ligase"/>
</dbReference>
<evidence type="ECO:0000256" key="1">
    <source>
        <dbReference type="ARBA" id="ARBA00022598"/>
    </source>
</evidence>
<gene>
    <name evidence="6" type="ORF">AQI95_11665</name>
</gene>
<dbReference type="Gene3D" id="3.30.470.20">
    <property type="entry name" value="ATP-grasp fold, B domain"/>
    <property type="match status" value="1"/>
</dbReference>
<dbReference type="Gene3D" id="3.40.50.20">
    <property type="match status" value="1"/>
</dbReference>
<dbReference type="PROSITE" id="PS50975">
    <property type="entry name" value="ATP_GRASP"/>
    <property type="match status" value="1"/>
</dbReference>
<comment type="caution">
    <text evidence="6">The sequence shown here is derived from an EMBL/GenBank/DDBJ whole genome shotgun (WGS) entry which is preliminary data.</text>
</comment>
<dbReference type="InterPro" id="IPR041472">
    <property type="entry name" value="BL00235/CARNS1_N"/>
</dbReference>
<organism evidence="6 7">
    <name type="scientific">Streptomyces yokosukanensis</name>
    <dbReference type="NCBI Taxonomy" id="67386"/>
    <lineage>
        <taxon>Bacteria</taxon>
        <taxon>Bacillati</taxon>
        <taxon>Actinomycetota</taxon>
        <taxon>Actinomycetes</taxon>
        <taxon>Kitasatosporales</taxon>
        <taxon>Streptomycetaceae</taxon>
        <taxon>Streptomyces</taxon>
    </lineage>
</organism>
<evidence type="ECO:0000256" key="4">
    <source>
        <dbReference type="PROSITE-ProRule" id="PRU00409"/>
    </source>
</evidence>
<keyword evidence="7" id="KW-1185">Reference proteome</keyword>
<dbReference type="EMBL" id="LMWN01000013">
    <property type="protein sequence ID" value="KUN07194.1"/>
    <property type="molecule type" value="Genomic_DNA"/>
</dbReference>
<protein>
    <recommendedName>
        <fullName evidence="5">ATP-grasp domain-containing protein</fullName>
    </recommendedName>
</protein>
<dbReference type="Pfam" id="PF13535">
    <property type="entry name" value="ATP-grasp_4"/>
    <property type="match status" value="1"/>
</dbReference>
<reference evidence="6 7" key="1">
    <citation type="submission" date="2015-10" db="EMBL/GenBank/DDBJ databases">
        <title>Draft genome sequence of Streptomyces yokosukanensis DSM 40224, type strain for the species Streptomyces yokosukanensis.</title>
        <authorList>
            <person name="Ruckert C."/>
            <person name="Winkler A."/>
            <person name="Kalinowski J."/>
            <person name="Kampfer P."/>
            <person name="Glaeser S."/>
        </authorList>
    </citation>
    <scope>NUCLEOTIDE SEQUENCE [LARGE SCALE GENOMIC DNA]</scope>
    <source>
        <strain evidence="6 7">DSM 40224</strain>
    </source>
</reference>
<dbReference type="PANTHER" id="PTHR43585">
    <property type="entry name" value="FUMIPYRROLE BIOSYNTHESIS PROTEIN C"/>
    <property type="match status" value="1"/>
</dbReference>
<evidence type="ECO:0000259" key="5">
    <source>
        <dbReference type="PROSITE" id="PS50975"/>
    </source>
</evidence>
<feature type="domain" description="ATP-grasp" evidence="5">
    <location>
        <begin position="123"/>
        <end position="318"/>
    </location>
</feature>
<dbReference type="Proteomes" id="UP000053127">
    <property type="component" value="Unassembled WGS sequence"/>
</dbReference>
<dbReference type="GO" id="GO:0046872">
    <property type="term" value="F:metal ion binding"/>
    <property type="evidence" value="ECO:0007669"/>
    <property type="project" value="InterPro"/>
</dbReference>
<proteinExistence type="predicted"/>
<keyword evidence="1" id="KW-0436">Ligase</keyword>
<keyword evidence="2 4" id="KW-0547">Nucleotide-binding</keyword>
<dbReference type="InterPro" id="IPR011761">
    <property type="entry name" value="ATP-grasp"/>
</dbReference>
<dbReference type="Pfam" id="PF18130">
    <property type="entry name" value="ATPgrasp_N"/>
    <property type="match status" value="1"/>
</dbReference>
<dbReference type="OrthoDB" id="24041at2"/>
<dbReference type="PANTHER" id="PTHR43585:SF2">
    <property type="entry name" value="ATP-GRASP ENZYME FSQD"/>
    <property type="match status" value="1"/>
</dbReference>
<evidence type="ECO:0000313" key="7">
    <source>
        <dbReference type="Proteomes" id="UP000053127"/>
    </source>
</evidence>